<evidence type="ECO:0000313" key="9">
    <source>
        <dbReference type="Proteomes" id="UP000269276"/>
    </source>
</evidence>
<proteinExistence type="predicted"/>
<evidence type="ECO:0000256" key="1">
    <source>
        <dbReference type="ARBA" id="ARBA00022723"/>
    </source>
</evidence>
<dbReference type="Pfam" id="PF24537">
    <property type="entry name" value="zf-C2H2_fungi"/>
    <property type="match status" value="1"/>
</dbReference>
<dbReference type="EMBL" id="QWIP01000075">
    <property type="protein sequence ID" value="RMY74449.1"/>
    <property type="molecule type" value="Genomic_DNA"/>
</dbReference>
<organism evidence="8 9">
    <name type="scientific">Hortaea werneckii</name>
    <name type="common">Black yeast</name>
    <name type="synonym">Cladosporium werneckii</name>
    <dbReference type="NCBI Taxonomy" id="91943"/>
    <lineage>
        <taxon>Eukaryota</taxon>
        <taxon>Fungi</taxon>
        <taxon>Dikarya</taxon>
        <taxon>Ascomycota</taxon>
        <taxon>Pezizomycotina</taxon>
        <taxon>Dothideomycetes</taxon>
        <taxon>Dothideomycetidae</taxon>
        <taxon>Mycosphaerellales</taxon>
        <taxon>Teratosphaeriaceae</taxon>
        <taxon>Hortaea</taxon>
    </lineage>
</organism>
<dbReference type="OrthoDB" id="3524154at2759"/>
<feature type="compositionally biased region" description="Low complexity" evidence="6">
    <location>
        <begin position="381"/>
        <end position="390"/>
    </location>
</feature>
<dbReference type="SUPFAM" id="SSF57667">
    <property type="entry name" value="beta-beta-alpha zinc fingers"/>
    <property type="match status" value="1"/>
</dbReference>
<dbReference type="Proteomes" id="UP000269276">
    <property type="component" value="Unassembled WGS sequence"/>
</dbReference>
<dbReference type="GO" id="GO:0005634">
    <property type="term" value="C:nucleus"/>
    <property type="evidence" value="ECO:0007669"/>
    <property type="project" value="TreeGrafter"/>
</dbReference>
<sequence length="682" mass="74501">MSSSTPSIRISQHPRYHSPSNTPPLPPASPMAVPRAQEPVPPPLPPPTYIPEISAGHDPGWQWGNDPTRSDFGRPASVKPGSSLLGSVGRDFRPTVEERDIYTRGLNDARRGSSISTITMNRDSDMVDAHSDDDAVLSRRLRTTGTSSGVRVCVCHVKSLTIFTSRLQSERQLEQKTLEESSSSYDKHLLSRIGGPGTPKRQSVSYSGPHELAQAESERRNTQLKPLSVPEKRHSSSNSIDSPAGARWPPSGGVSPGYTGLWTEHGAIDPNRPLGMRHGSLQFDDSISHRGSYDQSMFIHEDMMEDGQMGNLHIQDRSPSGSEDANVKAGTKRRASSPPREGLREERFSVSSTLGQSDLYHRRSMQQLPNRGSPLSRFHPSQSSVSSASSYGPRHGSLGSSLGIASVPSSATSYGSGRLSPNGLSPAMECGNTAYASARVLAANHQRTLSENAQVDRRLSADSNAQSRRASASHMQGVYICECCPKKPKKFETEEELRLHESEKQYTCAYCPNRFKNKNEAERHQNSLHLRRHSWSCAALTGIEAAFHRSSAASNTDTCGYCGEEFPNPPQWAVRADHLNRVHKFGECNQAKKFFRADHFRQHLKHSHAGTSGKWTNTLENACMKDEPPPEKRGSPVQVAMPMPMPGPPAPPALMGSTAGLPGVQRGSHGHHGVLTETPHDS</sequence>
<dbReference type="Gene3D" id="3.30.160.60">
    <property type="entry name" value="Classic Zinc Finger"/>
    <property type="match status" value="1"/>
</dbReference>
<comment type="caution">
    <text evidence="8">The sequence shown here is derived from an EMBL/GenBank/DDBJ whole genome shotgun (WGS) entry which is preliminary data.</text>
</comment>
<evidence type="ECO:0000256" key="6">
    <source>
        <dbReference type="SAM" id="MobiDB-lite"/>
    </source>
</evidence>
<dbReference type="InterPro" id="IPR057026">
    <property type="entry name" value="Znf-C2H2_ascomycetes"/>
</dbReference>
<dbReference type="InterPro" id="IPR013087">
    <property type="entry name" value="Znf_C2H2_type"/>
</dbReference>
<evidence type="ECO:0000313" key="8">
    <source>
        <dbReference type="EMBL" id="RMY74449.1"/>
    </source>
</evidence>
<keyword evidence="3 5" id="KW-0863">Zinc-finger</keyword>
<dbReference type="GO" id="GO:0008270">
    <property type="term" value="F:zinc ion binding"/>
    <property type="evidence" value="ECO:0007669"/>
    <property type="project" value="UniProtKB-KW"/>
</dbReference>
<feature type="compositionally biased region" description="Polar residues" evidence="6">
    <location>
        <begin position="1"/>
        <end position="10"/>
    </location>
</feature>
<dbReference type="SMART" id="SM00355">
    <property type="entry name" value="ZnF_C2H2"/>
    <property type="match status" value="3"/>
</dbReference>
<dbReference type="PANTHER" id="PTHR24409:SF295">
    <property type="entry name" value="AZ2-RELATED"/>
    <property type="match status" value="1"/>
</dbReference>
<feature type="compositionally biased region" description="Basic and acidic residues" evidence="6">
    <location>
        <begin position="174"/>
        <end position="189"/>
    </location>
</feature>
<dbReference type="PROSITE" id="PS50157">
    <property type="entry name" value="ZINC_FINGER_C2H2_2"/>
    <property type="match status" value="1"/>
</dbReference>
<evidence type="ECO:0000259" key="7">
    <source>
        <dbReference type="PROSITE" id="PS50157"/>
    </source>
</evidence>
<feature type="compositionally biased region" description="Pro residues" evidence="6">
    <location>
        <begin position="39"/>
        <end position="49"/>
    </location>
</feature>
<feature type="domain" description="C2H2-type" evidence="7">
    <location>
        <begin position="506"/>
        <end position="534"/>
    </location>
</feature>
<feature type="region of interest" description="Disordered" evidence="6">
    <location>
        <begin position="174"/>
        <end position="264"/>
    </location>
</feature>
<dbReference type="PANTHER" id="PTHR24409">
    <property type="entry name" value="ZINC FINGER PROTEIN 142"/>
    <property type="match status" value="1"/>
</dbReference>
<accession>A0A3M7ECR6</accession>
<evidence type="ECO:0000256" key="3">
    <source>
        <dbReference type="ARBA" id="ARBA00022771"/>
    </source>
</evidence>
<evidence type="ECO:0000256" key="4">
    <source>
        <dbReference type="ARBA" id="ARBA00022833"/>
    </source>
</evidence>
<keyword evidence="2" id="KW-0677">Repeat</keyword>
<feature type="region of interest" description="Disordered" evidence="6">
    <location>
        <begin position="311"/>
        <end position="396"/>
    </location>
</feature>
<dbReference type="VEuPathDB" id="FungiDB:BTJ68_12741"/>
<dbReference type="AlphaFoldDB" id="A0A3M7ECR6"/>
<dbReference type="InterPro" id="IPR036236">
    <property type="entry name" value="Znf_C2H2_sf"/>
</dbReference>
<evidence type="ECO:0000256" key="5">
    <source>
        <dbReference type="PROSITE-ProRule" id="PRU00042"/>
    </source>
</evidence>
<dbReference type="PROSITE" id="PS00028">
    <property type="entry name" value="ZINC_FINGER_C2H2_1"/>
    <property type="match status" value="1"/>
</dbReference>
<gene>
    <name evidence="8" type="ORF">D0863_03225</name>
</gene>
<name>A0A3M7ECR6_HORWE</name>
<keyword evidence="4" id="KW-0862">Zinc</keyword>
<feature type="region of interest" description="Disordered" evidence="6">
    <location>
        <begin position="452"/>
        <end position="471"/>
    </location>
</feature>
<dbReference type="GO" id="GO:0000977">
    <property type="term" value="F:RNA polymerase II transcription regulatory region sequence-specific DNA binding"/>
    <property type="evidence" value="ECO:0007669"/>
    <property type="project" value="TreeGrafter"/>
</dbReference>
<protein>
    <recommendedName>
        <fullName evidence="7">C2H2-type domain-containing protein</fullName>
    </recommendedName>
</protein>
<dbReference type="GO" id="GO:0000981">
    <property type="term" value="F:DNA-binding transcription factor activity, RNA polymerase II-specific"/>
    <property type="evidence" value="ECO:0007669"/>
    <property type="project" value="TreeGrafter"/>
</dbReference>
<evidence type="ECO:0000256" key="2">
    <source>
        <dbReference type="ARBA" id="ARBA00022737"/>
    </source>
</evidence>
<feature type="region of interest" description="Disordered" evidence="6">
    <location>
        <begin position="1"/>
        <end position="52"/>
    </location>
</feature>
<reference evidence="8 9" key="1">
    <citation type="journal article" date="2018" name="BMC Genomics">
        <title>Genomic evidence for intraspecific hybridization in a clonal and extremely halotolerant yeast.</title>
        <authorList>
            <person name="Gostincar C."/>
            <person name="Stajich J.E."/>
            <person name="Zupancic J."/>
            <person name="Zalar P."/>
            <person name="Gunde-Cimerman N."/>
        </authorList>
    </citation>
    <scope>NUCLEOTIDE SEQUENCE [LARGE SCALE GENOMIC DNA]</scope>
    <source>
        <strain evidence="8 9">EXF-2682</strain>
    </source>
</reference>
<keyword evidence="1" id="KW-0479">Metal-binding</keyword>
<feature type="compositionally biased region" description="Polar residues" evidence="6">
    <location>
        <begin position="461"/>
        <end position="471"/>
    </location>
</feature>
<feature type="compositionally biased region" description="Pro residues" evidence="6">
    <location>
        <begin position="643"/>
        <end position="652"/>
    </location>
</feature>
<feature type="region of interest" description="Disordered" evidence="6">
    <location>
        <begin position="642"/>
        <end position="682"/>
    </location>
</feature>